<dbReference type="SUPFAM" id="SSF50978">
    <property type="entry name" value="WD40 repeat-like"/>
    <property type="match status" value="1"/>
</dbReference>
<dbReference type="PANTHER" id="PTHR20870">
    <property type="entry name" value="BARDET-BIEDL SYNDROME 1 PROTEIN"/>
    <property type="match status" value="1"/>
</dbReference>
<feature type="non-terminal residue" evidence="3">
    <location>
        <position position="1"/>
    </location>
</feature>
<dbReference type="InterPro" id="IPR036322">
    <property type="entry name" value="WD40_repeat_dom_sf"/>
</dbReference>
<dbReference type="HOGENOM" id="CLU_032988_1_0_1"/>
<dbReference type="OMA" id="HADRRHY"/>
<dbReference type="OrthoDB" id="10259809at2759"/>
<dbReference type="Pfam" id="PF14779">
    <property type="entry name" value="BBS1"/>
    <property type="match status" value="1"/>
</dbReference>
<reference evidence="5" key="1">
    <citation type="submission" date="2012-12" db="EMBL/GenBank/DDBJ databases">
        <authorList>
            <person name="Hellsten U."/>
            <person name="Grimwood J."/>
            <person name="Chapman J.A."/>
            <person name="Shapiro H."/>
            <person name="Aerts A."/>
            <person name="Otillar R.P."/>
            <person name="Terry A.Y."/>
            <person name="Boore J.L."/>
            <person name="Simakov O."/>
            <person name="Marletaz F."/>
            <person name="Cho S.-J."/>
            <person name="Edsinger-Gonzales E."/>
            <person name="Havlak P."/>
            <person name="Kuo D.-H."/>
            <person name="Larsson T."/>
            <person name="Lv J."/>
            <person name="Arendt D."/>
            <person name="Savage R."/>
            <person name="Osoegawa K."/>
            <person name="de Jong P."/>
            <person name="Lindberg D.R."/>
            <person name="Seaver E.C."/>
            <person name="Weisblat D.A."/>
            <person name="Putnam N.H."/>
            <person name="Grigoriev I.V."/>
            <person name="Rokhsar D.S."/>
        </authorList>
    </citation>
    <scope>NUCLEOTIDE SEQUENCE</scope>
    <source>
        <strain evidence="5">I ESC-2004</strain>
    </source>
</reference>
<dbReference type="GO" id="GO:0034464">
    <property type="term" value="C:BBSome"/>
    <property type="evidence" value="ECO:0007669"/>
    <property type="project" value="InterPro"/>
</dbReference>
<keyword evidence="5" id="KW-1185">Reference proteome</keyword>
<dbReference type="InterPro" id="IPR056419">
    <property type="entry name" value="GAE_BBS1"/>
</dbReference>
<dbReference type="Pfam" id="PF23304">
    <property type="entry name" value="GAE_BBS1"/>
    <property type="match status" value="1"/>
</dbReference>
<gene>
    <name evidence="3" type="ORF">CAPTEDRAFT_108485</name>
</gene>
<dbReference type="GO" id="GO:0005813">
    <property type="term" value="C:centrosome"/>
    <property type="evidence" value="ECO:0007669"/>
    <property type="project" value="TreeGrafter"/>
</dbReference>
<feature type="domain" description="Bardet-Biedl syndrome 1 N-terminal" evidence="1">
    <location>
        <begin position="4"/>
        <end position="255"/>
    </location>
</feature>
<dbReference type="Proteomes" id="UP000014760">
    <property type="component" value="Unassembled WGS sequence"/>
</dbReference>
<proteinExistence type="predicted"/>
<dbReference type="STRING" id="283909.R7U8T1"/>
<dbReference type="GO" id="GO:0005119">
    <property type="term" value="F:smoothened binding"/>
    <property type="evidence" value="ECO:0007669"/>
    <property type="project" value="TreeGrafter"/>
</dbReference>
<dbReference type="EMBL" id="KB306824">
    <property type="protein sequence ID" value="ELT99525.1"/>
    <property type="molecule type" value="Genomic_DNA"/>
</dbReference>
<evidence type="ECO:0000313" key="4">
    <source>
        <dbReference type="EnsemblMetazoa" id="CapteP108485"/>
    </source>
</evidence>
<dbReference type="EMBL" id="AMQN01001949">
    <property type="status" value="NOT_ANNOTATED_CDS"/>
    <property type="molecule type" value="Genomic_DNA"/>
</dbReference>
<accession>R7U8T1</accession>
<dbReference type="PANTHER" id="PTHR20870:SF0">
    <property type="entry name" value="BARDET-BIEDL SYNDROME 1 PROTEIN"/>
    <property type="match status" value="1"/>
</dbReference>
<dbReference type="GO" id="GO:1905515">
    <property type="term" value="P:non-motile cilium assembly"/>
    <property type="evidence" value="ECO:0007669"/>
    <property type="project" value="InterPro"/>
</dbReference>
<dbReference type="FunCoup" id="R7U8T1">
    <property type="interactions" value="306"/>
</dbReference>
<name>R7U8T1_CAPTE</name>
<evidence type="ECO:0000259" key="2">
    <source>
        <dbReference type="Pfam" id="PF23304"/>
    </source>
</evidence>
<dbReference type="GO" id="GO:0061512">
    <property type="term" value="P:protein localization to cilium"/>
    <property type="evidence" value="ECO:0007669"/>
    <property type="project" value="TreeGrafter"/>
</dbReference>
<evidence type="ECO:0000259" key="1">
    <source>
        <dbReference type="Pfam" id="PF14779"/>
    </source>
</evidence>
<dbReference type="InterPro" id="IPR032728">
    <property type="entry name" value="BBS1_N"/>
</dbReference>
<feature type="domain" description="Bardet-Biedl syndrome 1 protein GAE" evidence="2">
    <location>
        <begin position="466"/>
        <end position="568"/>
    </location>
</feature>
<dbReference type="AlphaFoldDB" id="R7U8T1"/>
<evidence type="ECO:0000313" key="5">
    <source>
        <dbReference type="Proteomes" id="UP000014760"/>
    </source>
</evidence>
<dbReference type="EnsemblMetazoa" id="CapteT108485">
    <property type="protein sequence ID" value="CapteP108485"/>
    <property type="gene ID" value="CapteG108485"/>
</dbReference>
<dbReference type="InterPro" id="IPR028784">
    <property type="entry name" value="BBS1"/>
</dbReference>
<reference evidence="4" key="3">
    <citation type="submission" date="2015-06" db="UniProtKB">
        <authorList>
            <consortium name="EnsemblMetazoa"/>
        </authorList>
    </citation>
    <scope>IDENTIFICATION</scope>
</reference>
<sequence>DDKWLEAHYDPVSSLYTFTQCITMSDINADGDHKLIIADLGTGSYDMKLKVYKGTSLMTENAIIDLPTGVVTFYMDTNEPHTPAIAVASGPFIYVYKNLRPYFKFTLPTLSVNPVEQDLWDQVKEDRIDVMSLREMLDGLRCEGATLTVRSMRFLQLQSHDLEPFASLHKHAPLKRQTVITCLATMKKSMAEEDAISCLILGTESSHIYVLDPEAFTVLATMDLPSVPVFMSVSGLFDVEFRIVVACRNGGIYNFKRGVKEGKTVFELNSQPVGLERLGKNIIVGCMDRTLQCYTSKGKKLWSVAVPADITTIQMMDHQQKGFKAILVALANSEVHIYRDKYLCNVMKTPDVITGMKFGRFGREEASLIMTTKGGGLVIRILKRTAKFEEKDISAGPPSSQNQKLNVPKKTKLFVDQTMRERENAVSMHRQFQHDLYRLRLETARNYVKALDRSMNPISTNPQEPLKLAAQVQGLGPIFKLTVNLQNTSMTVPSLDLIITFQYDNTLYKFNKSIIQTPMLVPGLNYSFEALVECLSDKGISDTVKVFVLKKNRSVPIIAAIINMPISEAMVVV</sequence>
<evidence type="ECO:0000313" key="3">
    <source>
        <dbReference type="EMBL" id="ELT99525.1"/>
    </source>
</evidence>
<dbReference type="GO" id="GO:0005930">
    <property type="term" value="C:axoneme"/>
    <property type="evidence" value="ECO:0007669"/>
    <property type="project" value="TreeGrafter"/>
</dbReference>
<dbReference type="GO" id="GO:0005113">
    <property type="term" value="F:patched binding"/>
    <property type="evidence" value="ECO:0007669"/>
    <property type="project" value="TreeGrafter"/>
</dbReference>
<protein>
    <submittedName>
        <fullName evidence="3 4">Uncharacterized protein</fullName>
    </submittedName>
</protein>
<organism evidence="3">
    <name type="scientific">Capitella teleta</name>
    <name type="common">Polychaete worm</name>
    <dbReference type="NCBI Taxonomy" id="283909"/>
    <lineage>
        <taxon>Eukaryota</taxon>
        <taxon>Metazoa</taxon>
        <taxon>Spiralia</taxon>
        <taxon>Lophotrochozoa</taxon>
        <taxon>Annelida</taxon>
        <taxon>Polychaeta</taxon>
        <taxon>Sedentaria</taxon>
        <taxon>Scolecida</taxon>
        <taxon>Capitellidae</taxon>
        <taxon>Capitella</taxon>
    </lineage>
</organism>
<reference evidence="3 5" key="2">
    <citation type="journal article" date="2013" name="Nature">
        <title>Insights into bilaterian evolution from three spiralian genomes.</title>
        <authorList>
            <person name="Simakov O."/>
            <person name="Marletaz F."/>
            <person name="Cho S.J."/>
            <person name="Edsinger-Gonzales E."/>
            <person name="Havlak P."/>
            <person name="Hellsten U."/>
            <person name="Kuo D.H."/>
            <person name="Larsson T."/>
            <person name="Lv J."/>
            <person name="Arendt D."/>
            <person name="Savage R."/>
            <person name="Osoegawa K."/>
            <person name="de Jong P."/>
            <person name="Grimwood J."/>
            <person name="Chapman J.A."/>
            <person name="Shapiro H."/>
            <person name="Aerts A."/>
            <person name="Otillar R.P."/>
            <person name="Terry A.Y."/>
            <person name="Boore J.L."/>
            <person name="Grigoriev I.V."/>
            <person name="Lindberg D.R."/>
            <person name="Seaver E.C."/>
            <person name="Weisblat D.A."/>
            <person name="Putnam N.H."/>
            <person name="Rokhsar D.S."/>
        </authorList>
    </citation>
    <scope>NUCLEOTIDE SEQUENCE</scope>
    <source>
        <strain evidence="3 5">I ESC-2004</strain>
    </source>
</reference>